<reference evidence="8" key="1">
    <citation type="submission" date="2016-10" db="EMBL/GenBank/DDBJ databases">
        <authorList>
            <person name="Varghese N."/>
            <person name="Submissions S."/>
        </authorList>
    </citation>
    <scope>NUCLEOTIDE SEQUENCE [LARGE SCALE GENOMIC DNA]</scope>
    <source>
        <strain evidence="8">DSM 3384</strain>
    </source>
</reference>
<evidence type="ECO:0000313" key="7">
    <source>
        <dbReference type="EMBL" id="SDT84105.1"/>
    </source>
</evidence>
<dbReference type="GO" id="GO:0008658">
    <property type="term" value="F:penicillin binding"/>
    <property type="evidence" value="ECO:0007669"/>
    <property type="project" value="InterPro"/>
</dbReference>
<evidence type="ECO:0000259" key="6">
    <source>
        <dbReference type="Pfam" id="PF03717"/>
    </source>
</evidence>
<keyword evidence="4" id="KW-0812">Transmembrane</keyword>
<dbReference type="GO" id="GO:0005886">
    <property type="term" value="C:plasma membrane"/>
    <property type="evidence" value="ECO:0007669"/>
    <property type="project" value="TreeGrafter"/>
</dbReference>
<dbReference type="EMBL" id="FNLL01000001">
    <property type="protein sequence ID" value="SDT84105.1"/>
    <property type="molecule type" value="Genomic_DNA"/>
</dbReference>
<dbReference type="InterPro" id="IPR012338">
    <property type="entry name" value="Beta-lactam/transpept-like"/>
</dbReference>
<evidence type="ECO:0000259" key="5">
    <source>
        <dbReference type="Pfam" id="PF00905"/>
    </source>
</evidence>
<keyword evidence="2" id="KW-0378">Hydrolase</keyword>
<dbReference type="Gene3D" id="3.90.1310.10">
    <property type="entry name" value="Penicillin-binding protein 2a (Domain 2)"/>
    <property type="match status" value="1"/>
</dbReference>
<accession>A0A1H2DMJ8</accession>
<dbReference type="GO" id="GO:0051301">
    <property type="term" value="P:cell division"/>
    <property type="evidence" value="ECO:0007669"/>
    <property type="project" value="UniProtKB-KW"/>
</dbReference>
<dbReference type="Gene3D" id="3.40.710.10">
    <property type="entry name" value="DD-peptidase/beta-lactamase superfamily"/>
    <property type="match status" value="1"/>
</dbReference>
<organism evidence="7 8">
    <name type="scientific">Desulfobacula phenolica</name>
    <dbReference type="NCBI Taxonomy" id="90732"/>
    <lineage>
        <taxon>Bacteria</taxon>
        <taxon>Pseudomonadati</taxon>
        <taxon>Thermodesulfobacteriota</taxon>
        <taxon>Desulfobacteria</taxon>
        <taxon>Desulfobacterales</taxon>
        <taxon>Desulfobacteraceae</taxon>
        <taxon>Desulfobacula</taxon>
    </lineage>
</organism>
<dbReference type="SUPFAM" id="SSF56601">
    <property type="entry name" value="beta-lactamase/transpeptidase-like"/>
    <property type="match status" value="1"/>
</dbReference>
<protein>
    <submittedName>
        <fullName evidence="7">Cell division protein FtsI (Penicillin-binding protein 3)</fullName>
    </submittedName>
</protein>
<dbReference type="Pfam" id="PF03717">
    <property type="entry name" value="PBP_dimer"/>
    <property type="match status" value="1"/>
</dbReference>
<keyword evidence="7" id="KW-0131">Cell cycle</keyword>
<feature type="domain" description="Penicillin-binding protein transpeptidase" evidence="5">
    <location>
        <begin position="243"/>
        <end position="550"/>
    </location>
</feature>
<name>A0A1H2DMJ8_9BACT</name>
<gene>
    <name evidence="7" type="ORF">SAMN04487931_101124</name>
</gene>
<dbReference type="InterPro" id="IPR005311">
    <property type="entry name" value="PBP_dimer"/>
</dbReference>
<evidence type="ECO:0000256" key="1">
    <source>
        <dbReference type="ARBA" id="ARBA00004370"/>
    </source>
</evidence>
<dbReference type="GO" id="GO:0071555">
    <property type="term" value="P:cell wall organization"/>
    <property type="evidence" value="ECO:0007669"/>
    <property type="project" value="TreeGrafter"/>
</dbReference>
<dbReference type="GO" id="GO:0004180">
    <property type="term" value="F:carboxypeptidase activity"/>
    <property type="evidence" value="ECO:0007669"/>
    <property type="project" value="UniProtKB-KW"/>
</dbReference>
<keyword evidence="2" id="KW-0645">Protease</keyword>
<comment type="subcellular location">
    <subcellularLocation>
        <location evidence="1">Membrane</location>
    </subcellularLocation>
</comment>
<dbReference type="Proteomes" id="UP000199608">
    <property type="component" value="Unassembled WGS sequence"/>
</dbReference>
<dbReference type="InterPro" id="IPR050515">
    <property type="entry name" value="Beta-lactam/transpept"/>
</dbReference>
<sequence>MSNDFNTDMKHRIIIVQILIVASIFFLGAKSFDIQIFKAKELTRKAEDDYSRHFTIHGERGQILDRSMNKLATSIDAVSITACPLKIKNPKDAAEKISNILDINQKELQNTLSSKRTFAWVAKKISPDQAGQIRQLNLTGIYFETDSKRFYPNRTLAAQVIGFTGAEDSGLEGLEFKYDSVMKGSSARINMKRDGNGGNLDLDKKKRVELRGNSIVLTIDKKIQFLSEKTLEKTVMAHRAKSGIALVMRPQTGELLSIAHFPKFNPNNFKEHDRSVFRNRAVTDAFEPGSVMKVFTAAAALEKGFEPQSIFFCENGTYKIGIFTIHDTHPHDWLSINQIIKFSSNIGAAKIVQTIGKRSLHNHLVAFGFGDKTLVGCPGETSGNLSPYRKWSNIDAGAISFGQGVSVSAIQLISGISAIANDGNLMKPMLIKKIISNTGKDIRVYHPERIRQVVSSKIAGQVKRMMSLAVKEEGTGTKAAMNGYSVCGKTGTAQKAMEKRKGYSKRNYISVFGGFAPQDNPELAILVVVDEPRKQYYGGDVAAPAFKTIMAESFNYLNIPPEKNNNMIALLSSGEKI</sequence>
<feature type="domain" description="Penicillin-binding protein dimerisation" evidence="6">
    <location>
        <begin position="56"/>
        <end position="197"/>
    </location>
</feature>
<dbReference type="Pfam" id="PF00905">
    <property type="entry name" value="Transpeptidase"/>
    <property type="match status" value="1"/>
</dbReference>
<keyword evidence="4" id="KW-1133">Transmembrane helix</keyword>
<evidence type="ECO:0000313" key="8">
    <source>
        <dbReference type="Proteomes" id="UP000199608"/>
    </source>
</evidence>
<dbReference type="PANTHER" id="PTHR30627:SF1">
    <property type="entry name" value="PEPTIDOGLYCAN D,D-TRANSPEPTIDASE FTSI"/>
    <property type="match status" value="1"/>
</dbReference>
<keyword evidence="3 4" id="KW-0472">Membrane</keyword>
<evidence type="ECO:0000256" key="4">
    <source>
        <dbReference type="SAM" id="Phobius"/>
    </source>
</evidence>
<dbReference type="RefSeq" id="WP_092229445.1">
    <property type="nucleotide sequence ID" value="NZ_FNLL01000001.1"/>
</dbReference>
<keyword evidence="8" id="KW-1185">Reference proteome</keyword>
<dbReference type="PANTHER" id="PTHR30627">
    <property type="entry name" value="PEPTIDOGLYCAN D,D-TRANSPEPTIDASE"/>
    <property type="match status" value="1"/>
</dbReference>
<dbReference type="InterPro" id="IPR001460">
    <property type="entry name" value="PCN-bd_Tpept"/>
</dbReference>
<dbReference type="SUPFAM" id="SSF56519">
    <property type="entry name" value="Penicillin binding protein dimerisation domain"/>
    <property type="match status" value="1"/>
</dbReference>
<dbReference type="Gene3D" id="3.30.450.330">
    <property type="match status" value="1"/>
</dbReference>
<proteinExistence type="predicted"/>
<feature type="transmembrane region" description="Helical" evidence="4">
    <location>
        <begin position="12"/>
        <end position="29"/>
    </location>
</feature>
<keyword evidence="7" id="KW-0132">Cell division</keyword>
<dbReference type="InterPro" id="IPR036138">
    <property type="entry name" value="PBP_dimer_sf"/>
</dbReference>
<dbReference type="AlphaFoldDB" id="A0A1H2DMJ8"/>
<evidence type="ECO:0000256" key="2">
    <source>
        <dbReference type="ARBA" id="ARBA00022645"/>
    </source>
</evidence>
<keyword evidence="2" id="KW-0121">Carboxypeptidase</keyword>
<evidence type="ECO:0000256" key="3">
    <source>
        <dbReference type="ARBA" id="ARBA00023136"/>
    </source>
</evidence>